<evidence type="ECO:0000256" key="8">
    <source>
        <dbReference type="SAM" id="Phobius"/>
    </source>
</evidence>
<feature type="domain" description="ABC transmembrane type-2" evidence="9">
    <location>
        <begin position="46"/>
        <end position="275"/>
    </location>
</feature>
<dbReference type="EMBL" id="UOEK01000034">
    <property type="protein sequence ID" value="VAV92899.1"/>
    <property type="molecule type" value="Genomic_DNA"/>
</dbReference>
<evidence type="ECO:0000256" key="6">
    <source>
        <dbReference type="ARBA" id="ARBA00022989"/>
    </source>
</evidence>
<feature type="transmembrane region" description="Helical" evidence="8">
    <location>
        <begin position="82"/>
        <end position="108"/>
    </location>
</feature>
<dbReference type="InterPro" id="IPR047817">
    <property type="entry name" value="ABC2_TM_bact-type"/>
</dbReference>
<dbReference type="GO" id="GO:0015920">
    <property type="term" value="P:lipopolysaccharide transport"/>
    <property type="evidence" value="ECO:0007669"/>
    <property type="project" value="TreeGrafter"/>
</dbReference>
<evidence type="ECO:0000256" key="4">
    <source>
        <dbReference type="ARBA" id="ARBA00022519"/>
    </source>
</evidence>
<dbReference type="Pfam" id="PF01061">
    <property type="entry name" value="ABC2_membrane"/>
    <property type="match status" value="1"/>
</dbReference>
<keyword evidence="2" id="KW-0813">Transport</keyword>
<feature type="transmembrane region" description="Helical" evidence="8">
    <location>
        <begin position="129"/>
        <end position="153"/>
    </location>
</feature>
<dbReference type="PANTHER" id="PTHR30413">
    <property type="entry name" value="INNER MEMBRANE TRANSPORT PERMEASE"/>
    <property type="match status" value="1"/>
</dbReference>
<sequence length="280" mass="31309">MSPLLPKATRTANAARTYVSLLWGRREFAWYVAMGNLKARNASTFLGLFWWVLNPLLLGLVYVFVFGVILKRGADAPGTVPYVAWLLSGIFPFYFTQTALTGGVSSIVSNSRLLANLSFPRLVMPISSLIEAFVGFLASIVAYMLIVGFVSGIWPTSRIWMLLPVIVIHTIFNLGLSAVVARLAVPFRDLNNLVPYLTRVWLYLSPIILRPEFIDNLTGARLRVFQTNPLFPILAIYRGALLGLPVDNRFWLEAIIWSVGVFVVGLLAFVTYEGKMTRYL</sequence>
<keyword evidence="7 8" id="KW-0472">Membrane</keyword>
<accession>A0A3B0RLS5</accession>
<reference evidence="10" key="1">
    <citation type="submission" date="2018-06" db="EMBL/GenBank/DDBJ databases">
        <authorList>
            <person name="Zhirakovskaya E."/>
        </authorList>
    </citation>
    <scope>NUCLEOTIDE SEQUENCE</scope>
</reference>
<evidence type="ECO:0000256" key="5">
    <source>
        <dbReference type="ARBA" id="ARBA00022692"/>
    </source>
</evidence>
<keyword evidence="5 8" id="KW-0812">Transmembrane</keyword>
<gene>
    <name evidence="10" type="ORF">MNBD_ACTINO02-2305</name>
</gene>
<proteinExistence type="predicted"/>
<dbReference type="GO" id="GO:0140359">
    <property type="term" value="F:ABC-type transporter activity"/>
    <property type="evidence" value="ECO:0007669"/>
    <property type="project" value="InterPro"/>
</dbReference>
<evidence type="ECO:0000256" key="3">
    <source>
        <dbReference type="ARBA" id="ARBA00022475"/>
    </source>
</evidence>
<keyword evidence="6 8" id="KW-1133">Transmembrane helix</keyword>
<keyword evidence="4" id="KW-0997">Cell inner membrane</keyword>
<evidence type="ECO:0000256" key="7">
    <source>
        <dbReference type="ARBA" id="ARBA00023136"/>
    </source>
</evidence>
<feature type="transmembrane region" description="Helical" evidence="8">
    <location>
        <begin position="159"/>
        <end position="181"/>
    </location>
</feature>
<dbReference type="InterPro" id="IPR013525">
    <property type="entry name" value="ABC2_TM"/>
</dbReference>
<evidence type="ECO:0000256" key="2">
    <source>
        <dbReference type="ARBA" id="ARBA00022448"/>
    </source>
</evidence>
<dbReference type="PROSITE" id="PS51012">
    <property type="entry name" value="ABC_TM2"/>
    <property type="match status" value="1"/>
</dbReference>
<feature type="transmembrane region" description="Helical" evidence="8">
    <location>
        <begin position="250"/>
        <end position="272"/>
    </location>
</feature>
<evidence type="ECO:0000313" key="10">
    <source>
        <dbReference type="EMBL" id="VAV92899.1"/>
    </source>
</evidence>
<organism evidence="10">
    <name type="scientific">hydrothermal vent metagenome</name>
    <dbReference type="NCBI Taxonomy" id="652676"/>
    <lineage>
        <taxon>unclassified sequences</taxon>
        <taxon>metagenomes</taxon>
        <taxon>ecological metagenomes</taxon>
    </lineage>
</organism>
<dbReference type="PANTHER" id="PTHR30413:SF8">
    <property type="entry name" value="TRANSPORT PERMEASE PROTEIN"/>
    <property type="match status" value="1"/>
</dbReference>
<comment type="subcellular location">
    <subcellularLocation>
        <location evidence="1">Cell inner membrane</location>
        <topology evidence="1">Multi-pass membrane protein</topology>
    </subcellularLocation>
</comment>
<dbReference type="GO" id="GO:0005886">
    <property type="term" value="C:plasma membrane"/>
    <property type="evidence" value="ECO:0007669"/>
    <property type="project" value="UniProtKB-SubCell"/>
</dbReference>
<evidence type="ECO:0000256" key="1">
    <source>
        <dbReference type="ARBA" id="ARBA00004429"/>
    </source>
</evidence>
<dbReference type="AlphaFoldDB" id="A0A3B0RLS5"/>
<protein>
    <recommendedName>
        <fullName evidence="9">ABC transmembrane type-2 domain-containing protein</fullName>
    </recommendedName>
</protein>
<feature type="transmembrane region" description="Helical" evidence="8">
    <location>
        <begin position="48"/>
        <end position="70"/>
    </location>
</feature>
<keyword evidence="3" id="KW-1003">Cell membrane</keyword>
<name>A0A3B0RLS5_9ZZZZ</name>
<evidence type="ECO:0000259" key="9">
    <source>
        <dbReference type="PROSITE" id="PS51012"/>
    </source>
</evidence>